<dbReference type="EMBL" id="JAHRIQ010029155">
    <property type="protein sequence ID" value="MEQ2230905.1"/>
    <property type="molecule type" value="Genomic_DNA"/>
</dbReference>
<organism evidence="1 2">
    <name type="scientific">Ilyodon furcidens</name>
    <name type="common">goldbreast splitfin</name>
    <dbReference type="NCBI Taxonomy" id="33524"/>
    <lineage>
        <taxon>Eukaryota</taxon>
        <taxon>Metazoa</taxon>
        <taxon>Chordata</taxon>
        <taxon>Craniata</taxon>
        <taxon>Vertebrata</taxon>
        <taxon>Euteleostomi</taxon>
        <taxon>Actinopterygii</taxon>
        <taxon>Neopterygii</taxon>
        <taxon>Teleostei</taxon>
        <taxon>Neoteleostei</taxon>
        <taxon>Acanthomorphata</taxon>
        <taxon>Ovalentaria</taxon>
        <taxon>Atherinomorphae</taxon>
        <taxon>Cyprinodontiformes</taxon>
        <taxon>Goodeidae</taxon>
        <taxon>Ilyodon</taxon>
    </lineage>
</organism>
<reference evidence="1 2" key="1">
    <citation type="submission" date="2021-06" db="EMBL/GenBank/DDBJ databases">
        <authorList>
            <person name="Palmer J.M."/>
        </authorList>
    </citation>
    <scope>NUCLEOTIDE SEQUENCE [LARGE SCALE GENOMIC DNA]</scope>
    <source>
        <strain evidence="2">if_2019</strain>
        <tissue evidence="1">Muscle</tissue>
    </source>
</reference>
<sequence>MVEGKSVQSLGSLPGYCFSCPCCCPSVGFFFPTRQKRESVTPTAVMEKIIFTKEGDRWSSLSALLIYPYKRDSFQNQPCVAKLSQTVITSTKDTTSFYQHCKNPMGAWLPL</sequence>
<gene>
    <name evidence="1" type="ORF">ILYODFUR_034013</name>
</gene>
<evidence type="ECO:0000313" key="1">
    <source>
        <dbReference type="EMBL" id="MEQ2230905.1"/>
    </source>
</evidence>
<dbReference type="Proteomes" id="UP001482620">
    <property type="component" value="Unassembled WGS sequence"/>
</dbReference>
<protein>
    <submittedName>
        <fullName evidence="1">Uncharacterized protein</fullName>
    </submittedName>
</protein>
<keyword evidence="2" id="KW-1185">Reference proteome</keyword>
<proteinExistence type="predicted"/>
<evidence type="ECO:0000313" key="2">
    <source>
        <dbReference type="Proteomes" id="UP001482620"/>
    </source>
</evidence>
<comment type="caution">
    <text evidence="1">The sequence shown here is derived from an EMBL/GenBank/DDBJ whole genome shotgun (WGS) entry which is preliminary data.</text>
</comment>
<accession>A0ABV0TDE4</accession>
<name>A0ABV0TDE4_9TELE</name>